<proteinExistence type="inferred from homology"/>
<dbReference type="Pfam" id="PF00491">
    <property type="entry name" value="Arginase"/>
    <property type="match status" value="1"/>
</dbReference>
<keyword evidence="2 5" id="KW-0378">Hydrolase</keyword>
<dbReference type="PANTHER" id="PTHR11358">
    <property type="entry name" value="ARGINASE/AGMATINASE"/>
    <property type="match status" value="1"/>
</dbReference>
<dbReference type="InterPro" id="IPR023696">
    <property type="entry name" value="Ureohydrolase_dom_sf"/>
</dbReference>
<keyword evidence="3 5" id="KW-0369">Histidine metabolism</keyword>
<protein>
    <recommendedName>
        <fullName evidence="5 6">Formimidoylglutamase</fullName>
        <ecNumber evidence="5 6">3.5.3.8</ecNumber>
    </recommendedName>
    <alternativeName>
        <fullName evidence="5">Formiminoglutamase</fullName>
    </alternativeName>
    <alternativeName>
        <fullName evidence="5">Formiminoglutamate hydrolase</fullName>
    </alternativeName>
</protein>
<keyword evidence="1 5" id="KW-0479">Metal-binding</keyword>
<comment type="function">
    <text evidence="5">Catalyzes the conversion of N-formimidoyl-L-glutamate to L-glutamate and formamide.</text>
</comment>
<evidence type="ECO:0000256" key="6">
    <source>
        <dbReference type="NCBIfam" id="TIGR01227"/>
    </source>
</evidence>
<dbReference type="Gene3D" id="3.40.800.10">
    <property type="entry name" value="Ureohydrolase domain"/>
    <property type="match status" value="1"/>
</dbReference>
<dbReference type="HAMAP" id="MF_00737">
    <property type="entry name" value="Formimidoylglutam"/>
    <property type="match status" value="1"/>
</dbReference>
<evidence type="ECO:0000256" key="5">
    <source>
        <dbReference type="HAMAP-Rule" id="MF_00737"/>
    </source>
</evidence>
<dbReference type="PRINTS" id="PR00116">
    <property type="entry name" value="ARGINASE"/>
</dbReference>
<feature type="binding site" evidence="5">
    <location>
        <position position="138"/>
    </location>
    <ligand>
        <name>Mn(2+)</name>
        <dbReference type="ChEBI" id="CHEBI:29035"/>
        <label>1</label>
    </ligand>
</feature>
<dbReference type="InterPro" id="IPR005923">
    <property type="entry name" value="HutG"/>
</dbReference>
<comment type="similarity">
    <text evidence="5 7">Belongs to the arginase family.</text>
</comment>
<sequence>MLKSITTDQSYAPTSSSIWQGRNSPPEETEQYWHEIIQLEDLNDLEKNSKTPQIGIMSYACDEGVKRNHGRVGSADGPQAILKQLAKLPVHIKNKTITDYGTIQCLNGDLESTQNALAVATAQRLKQGIFPINVGGGHDIAYATYCGVRDALANSTKKSLGILNFDAHFDLRLPVNEPNSGTPFYQILNDQSTSLNREYVVLGIQRQSNTRSLFATAQQHDVVYISNEYCTTDTQHLNAVHTLLDRFIHRNDYIYLSIDIDAFSSAYAPGVSAPSPQGFDPMFFFKVLDYMLKSPKVIAIDLAETNPRFDQDNATSRLAARIIDTIATKLSFKKS</sequence>
<dbReference type="EMBL" id="BAAAFG010000014">
    <property type="protein sequence ID" value="GAA0872372.1"/>
    <property type="molecule type" value="Genomic_DNA"/>
</dbReference>
<dbReference type="SUPFAM" id="SSF52768">
    <property type="entry name" value="Arginase/deacetylase"/>
    <property type="match status" value="1"/>
</dbReference>
<feature type="binding site" evidence="5">
    <location>
        <position position="259"/>
    </location>
    <ligand>
        <name>Mn(2+)</name>
        <dbReference type="ChEBI" id="CHEBI:29035"/>
        <label>1</label>
    </ligand>
</feature>
<comment type="catalytic activity">
    <reaction evidence="5">
        <text>N-formimidoyl-L-glutamate + H2O = formamide + L-glutamate</text>
        <dbReference type="Rhea" id="RHEA:22492"/>
        <dbReference type="ChEBI" id="CHEBI:15377"/>
        <dbReference type="ChEBI" id="CHEBI:16397"/>
        <dbReference type="ChEBI" id="CHEBI:29985"/>
        <dbReference type="ChEBI" id="CHEBI:58928"/>
        <dbReference type="EC" id="3.5.3.8"/>
    </reaction>
</comment>
<dbReference type="NCBIfam" id="TIGR01227">
    <property type="entry name" value="hutG"/>
    <property type="match status" value="1"/>
</dbReference>
<dbReference type="RefSeq" id="WP_343765610.1">
    <property type="nucleotide sequence ID" value="NZ_BAAAFG010000014.1"/>
</dbReference>
<evidence type="ECO:0000256" key="7">
    <source>
        <dbReference type="PROSITE-ProRule" id="PRU00742"/>
    </source>
</evidence>
<dbReference type="Proteomes" id="UP001500507">
    <property type="component" value="Unassembled WGS sequence"/>
</dbReference>
<dbReference type="PIRSF" id="PIRSF036979">
    <property type="entry name" value="Arginase"/>
    <property type="match status" value="1"/>
</dbReference>
<organism evidence="9 10">
    <name type="scientific">Gangjinia marincola</name>
    <dbReference type="NCBI Taxonomy" id="578463"/>
    <lineage>
        <taxon>Bacteria</taxon>
        <taxon>Pseudomonadati</taxon>
        <taxon>Bacteroidota</taxon>
        <taxon>Flavobacteriia</taxon>
        <taxon>Flavobacteriales</taxon>
        <taxon>Flavobacteriaceae</taxon>
        <taxon>Gangjinia</taxon>
    </lineage>
</organism>
<evidence type="ECO:0000256" key="4">
    <source>
        <dbReference type="ARBA" id="ARBA00023211"/>
    </source>
</evidence>
<evidence type="ECO:0000313" key="10">
    <source>
        <dbReference type="Proteomes" id="UP001500507"/>
    </source>
</evidence>
<feature type="compositionally biased region" description="Polar residues" evidence="8">
    <location>
        <begin position="1"/>
        <end position="23"/>
    </location>
</feature>
<dbReference type="EC" id="3.5.3.8" evidence="5 6"/>
<evidence type="ECO:0000256" key="2">
    <source>
        <dbReference type="ARBA" id="ARBA00022801"/>
    </source>
</evidence>
<feature type="binding site" evidence="5">
    <location>
        <position position="259"/>
    </location>
    <ligand>
        <name>Mn(2+)</name>
        <dbReference type="ChEBI" id="CHEBI:29035"/>
        <label>2</label>
    </ligand>
</feature>
<gene>
    <name evidence="5 9" type="primary">hutG</name>
    <name evidence="9" type="ORF">GCM10009117_15190</name>
</gene>
<dbReference type="InterPro" id="IPR006035">
    <property type="entry name" value="Ureohydrolase"/>
</dbReference>
<dbReference type="CDD" id="cd09988">
    <property type="entry name" value="Formimidoylglutamase"/>
    <property type="match status" value="1"/>
</dbReference>
<comment type="pathway">
    <text evidence="5">Amino-acid degradation; L-histidine degradation into L-glutamate; L-glutamate from N-formimidoyl-L-glutamate (hydrolase route): step 1/1.</text>
</comment>
<feature type="binding site" evidence="5">
    <location>
        <position position="166"/>
    </location>
    <ligand>
        <name>Mn(2+)</name>
        <dbReference type="ChEBI" id="CHEBI:29035"/>
        <label>1</label>
    </ligand>
</feature>
<feature type="binding site" evidence="5">
    <location>
        <position position="168"/>
    </location>
    <ligand>
        <name>Mn(2+)</name>
        <dbReference type="ChEBI" id="CHEBI:29035"/>
        <label>2</label>
    </ligand>
</feature>
<keyword evidence="4 5" id="KW-0464">Manganese</keyword>
<evidence type="ECO:0000313" key="9">
    <source>
        <dbReference type="EMBL" id="GAA0872372.1"/>
    </source>
</evidence>
<keyword evidence="10" id="KW-1185">Reference proteome</keyword>
<dbReference type="PANTHER" id="PTHR11358:SF35">
    <property type="entry name" value="FORMIMIDOYLGLUTAMASE"/>
    <property type="match status" value="1"/>
</dbReference>
<comment type="cofactor">
    <cofactor evidence="5">
        <name>Mn(2+)</name>
        <dbReference type="ChEBI" id="CHEBI:29035"/>
    </cofactor>
    <text evidence="5">Binds 2 manganese ions per subunit.</text>
</comment>
<feature type="binding site" evidence="5">
    <location>
        <position position="170"/>
    </location>
    <ligand>
        <name>Mn(2+)</name>
        <dbReference type="ChEBI" id="CHEBI:29035"/>
        <label>1</label>
    </ligand>
</feature>
<dbReference type="PROSITE" id="PS51409">
    <property type="entry name" value="ARGINASE_2"/>
    <property type="match status" value="1"/>
</dbReference>
<evidence type="ECO:0000256" key="1">
    <source>
        <dbReference type="ARBA" id="ARBA00022723"/>
    </source>
</evidence>
<feature type="binding site" evidence="5">
    <location>
        <position position="166"/>
    </location>
    <ligand>
        <name>Mn(2+)</name>
        <dbReference type="ChEBI" id="CHEBI:29035"/>
        <label>2</label>
    </ligand>
</feature>
<reference evidence="9 10" key="1">
    <citation type="journal article" date="2019" name="Int. J. Syst. Evol. Microbiol.">
        <title>The Global Catalogue of Microorganisms (GCM) 10K type strain sequencing project: providing services to taxonomists for standard genome sequencing and annotation.</title>
        <authorList>
            <consortium name="The Broad Institute Genomics Platform"/>
            <consortium name="The Broad Institute Genome Sequencing Center for Infectious Disease"/>
            <person name="Wu L."/>
            <person name="Ma J."/>
        </authorList>
    </citation>
    <scope>NUCLEOTIDE SEQUENCE [LARGE SCALE GENOMIC DNA]</scope>
    <source>
        <strain evidence="9 10">JCM 16082</strain>
    </source>
</reference>
<feature type="binding site" evidence="5">
    <location>
        <position position="261"/>
    </location>
    <ligand>
        <name>Mn(2+)</name>
        <dbReference type="ChEBI" id="CHEBI:29035"/>
        <label>2</label>
    </ligand>
</feature>
<name>A0ABN1MGR1_9FLAO</name>
<evidence type="ECO:0000256" key="8">
    <source>
        <dbReference type="SAM" id="MobiDB-lite"/>
    </source>
</evidence>
<evidence type="ECO:0000256" key="3">
    <source>
        <dbReference type="ARBA" id="ARBA00022808"/>
    </source>
</evidence>
<comment type="caution">
    <text evidence="9">The sequence shown here is derived from an EMBL/GenBank/DDBJ whole genome shotgun (WGS) entry which is preliminary data.</text>
</comment>
<accession>A0ABN1MGR1</accession>
<feature type="region of interest" description="Disordered" evidence="8">
    <location>
        <begin position="1"/>
        <end position="29"/>
    </location>
</feature>